<gene>
    <name evidence="1" type="ORF">S06H3_65366</name>
</gene>
<name>X1RXS6_9ZZZZ</name>
<evidence type="ECO:0000313" key="1">
    <source>
        <dbReference type="EMBL" id="GAI67985.1"/>
    </source>
</evidence>
<dbReference type="AlphaFoldDB" id="X1RXS6"/>
<sequence length="48" mass="5651">MSLKKWDELGQLSRELSIYQKLGEKIGHVYIHSYGKNEEDLVKNYPNV</sequence>
<protein>
    <submittedName>
        <fullName evidence="1">Uncharacterized protein</fullName>
    </submittedName>
</protein>
<accession>X1RXS6</accession>
<organism evidence="1">
    <name type="scientific">marine sediment metagenome</name>
    <dbReference type="NCBI Taxonomy" id="412755"/>
    <lineage>
        <taxon>unclassified sequences</taxon>
        <taxon>metagenomes</taxon>
        <taxon>ecological metagenomes</taxon>
    </lineage>
</organism>
<reference evidence="1" key="1">
    <citation type="journal article" date="2014" name="Front. Microbiol.">
        <title>High frequency of phylogenetically diverse reductive dehalogenase-homologous genes in deep subseafloor sedimentary metagenomes.</title>
        <authorList>
            <person name="Kawai M."/>
            <person name="Futagami T."/>
            <person name="Toyoda A."/>
            <person name="Takaki Y."/>
            <person name="Nishi S."/>
            <person name="Hori S."/>
            <person name="Arai W."/>
            <person name="Tsubouchi T."/>
            <person name="Morono Y."/>
            <person name="Uchiyama I."/>
            <person name="Ito T."/>
            <person name="Fujiyama A."/>
            <person name="Inagaki F."/>
            <person name="Takami H."/>
        </authorList>
    </citation>
    <scope>NUCLEOTIDE SEQUENCE</scope>
    <source>
        <strain evidence="1">Expedition CK06-06</strain>
    </source>
</reference>
<dbReference type="EMBL" id="BARV01043987">
    <property type="protein sequence ID" value="GAI67985.1"/>
    <property type="molecule type" value="Genomic_DNA"/>
</dbReference>
<proteinExistence type="predicted"/>
<comment type="caution">
    <text evidence="1">The sequence shown here is derived from an EMBL/GenBank/DDBJ whole genome shotgun (WGS) entry which is preliminary data.</text>
</comment>
<feature type="non-terminal residue" evidence="1">
    <location>
        <position position="48"/>
    </location>
</feature>